<proteinExistence type="predicted"/>
<dbReference type="Pfam" id="PF00300">
    <property type="entry name" value="His_Phos_1"/>
    <property type="match status" value="1"/>
</dbReference>
<dbReference type="OrthoDB" id="5449373at2"/>
<organism evidence="1">
    <name type="scientific">Desulfovibrio sp. U5L</name>
    <dbReference type="NCBI Taxonomy" id="596152"/>
    <lineage>
        <taxon>Bacteria</taxon>
        <taxon>Pseudomonadati</taxon>
        <taxon>Thermodesulfobacteriota</taxon>
        <taxon>Desulfovibrionia</taxon>
        <taxon>Desulfovibrionales</taxon>
        <taxon>Desulfovibrionaceae</taxon>
        <taxon>Desulfovibrio</taxon>
    </lineage>
</organism>
<gene>
    <name evidence="1" type="ORF">DesU5LDRAFT_1268</name>
</gene>
<dbReference type="PANTHER" id="PTHR48100">
    <property type="entry name" value="BROAD-SPECIFICITY PHOSPHATASE YOR283W-RELATED"/>
    <property type="match status" value="1"/>
</dbReference>
<dbReference type="InterPro" id="IPR029033">
    <property type="entry name" value="His_PPase_superfam"/>
</dbReference>
<dbReference type="InterPro" id="IPR013078">
    <property type="entry name" value="His_Pase_superF_clade-1"/>
</dbReference>
<dbReference type="HOGENOM" id="CLU_096452_0_0_7"/>
<name>I2PZK8_9BACT</name>
<dbReference type="SUPFAM" id="SSF53254">
    <property type="entry name" value="Phosphoglycerate mutase-like"/>
    <property type="match status" value="1"/>
</dbReference>
<dbReference type="GO" id="GO:0016791">
    <property type="term" value="F:phosphatase activity"/>
    <property type="evidence" value="ECO:0007669"/>
    <property type="project" value="TreeGrafter"/>
</dbReference>
<dbReference type="eggNOG" id="COG0406">
    <property type="taxonomic scope" value="Bacteria"/>
</dbReference>
<evidence type="ECO:0000313" key="1">
    <source>
        <dbReference type="EMBL" id="EIG52964.1"/>
    </source>
</evidence>
<dbReference type="AlphaFoldDB" id="I2PZK8"/>
<dbReference type="CDD" id="cd07067">
    <property type="entry name" value="HP_PGM_like"/>
    <property type="match status" value="1"/>
</dbReference>
<dbReference type="SMART" id="SM00855">
    <property type="entry name" value="PGAM"/>
    <property type="match status" value="1"/>
</dbReference>
<dbReference type="InterPro" id="IPR001345">
    <property type="entry name" value="PG/BPGM_mutase_AS"/>
</dbReference>
<accession>I2PZK8</accession>
<dbReference type="Gene3D" id="3.40.50.1240">
    <property type="entry name" value="Phosphoglycerate mutase-like"/>
    <property type="match status" value="1"/>
</dbReference>
<dbReference type="InterPro" id="IPR050275">
    <property type="entry name" value="PGM_Phosphatase"/>
</dbReference>
<protein>
    <submittedName>
        <fullName evidence="1">Fructose-2,6-bisphosphatase</fullName>
    </submittedName>
</protein>
<dbReference type="EMBL" id="JH600068">
    <property type="protein sequence ID" value="EIG52964.1"/>
    <property type="molecule type" value="Genomic_DNA"/>
</dbReference>
<dbReference type="PROSITE" id="PS00175">
    <property type="entry name" value="PG_MUTASE"/>
    <property type="match status" value="1"/>
</dbReference>
<dbReference type="STRING" id="596152.DesU5LDRAFT_1268"/>
<reference evidence="1" key="1">
    <citation type="submission" date="2011-11" db="EMBL/GenBank/DDBJ databases">
        <title>Improved High-Quality Draft sequence of Desulfovibrio sp. U5L.</title>
        <authorList>
            <consortium name="US DOE Joint Genome Institute"/>
            <person name="Lucas S."/>
            <person name="Han J."/>
            <person name="Lapidus A."/>
            <person name="Cheng J.-F."/>
            <person name="Goodwin L."/>
            <person name="Pitluck S."/>
            <person name="Peters L."/>
            <person name="Ovchinnikova G."/>
            <person name="Held B."/>
            <person name="Detter J.C."/>
            <person name="Han C."/>
            <person name="Tapia R."/>
            <person name="Land M."/>
            <person name="Hauser L."/>
            <person name="Kyrpides N."/>
            <person name="Ivanova N."/>
            <person name="Pagani I."/>
            <person name="Gabster J."/>
            <person name="Walker C."/>
            <person name="Stolyar S."/>
            <person name="Stahl D."/>
            <person name="Arkin A."/>
            <person name="Dehal P."/>
            <person name="Hazen T."/>
            <person name="Woyke T."/>
        </authorList>
    </citation>
    <scope>NUCLEOTIDE SEQUENCE [LARGE SCALE GENOMIC DNA]</scope>
    <source>
        <strain evidence="1">U5L</strain>
    </source>
</reference>
<sequence>MPAIRLIRHGQSISNAGEVTRFPGTIPLTALGQAQAEVVAASFVQPPRLVVFSSFERSVATAEPLCRRFPEVPTAVWPVEEFTYLAPRRYCGTTRLDRQTAVTAYWKGLDPESRDGDGAESFAVFWDRVEAFLARCREAAGRVAVFSHGQFLRGVMLRVLSGPLPVPEAMGRFRAFRQAIALPNAAMVDLVLSRRGAMLGPVTTAHLPAGMLSS</sequence>